<reference evidence="2" key="1">
    <citation type="submission" date="2021-01" db="EMBL/GenBank/DDBJ databases">
        <title>Whole genome shotgun sequence of Acrocarpospora phusangensis NBRC 108782.</title>
        <authorList>
            <person name="Komaki H."/>
            <person name="Tamura T."/>
        </authorList>
    </citation>
    <scope>NUCLEOTIDE SEQUENCE</scope>
    <source>
        <strain evidence="2">NBRC 108782</strain>
    </source>
</reference>
<name>A0A919UR26_9ACTN</name>
<proteinExistence type="predicted"/>
<dbReference type="EMBL" id="BOOA01000025">
    <property type="protein sequence ID" value="GIH25130.1"/>
    <property type="molecule type" value="Genomic_DNA"/>
</dbReference>
<evidence type="ECO:0000259" key="1">
    <source>
        <dbReference type="PROSITE" id="PS50943"/>
    </source>
</evidence>
<organism evidence="2 3">
    <name type="scientific">Acrocarpospora phusangensis</name>
    <dbReference type="NCBI Taxonomy" id="1070424"/>
    <lineage>
        <taxon>Bacteria</taxon>
        <taxon>Bacillati</taxon>
        <taxon>Actinomycetota</taxon>
        <taxon>Actinomycetes</taxon>
        <taxon>Streptosporangiales</taxon>
        <taxon>Streptosporangiaceae</taxon>
        <taxon>Acrocarpospora</taxon>
    </lineage>
</organism>
<accession>A0A919UR26</accession>
<dbReference type="SUPFAM" id="SSF48452">
    <property type="entry name" value="TPR-like"/>
    <property type="match status" value="1"/>
</dbReference>
<dbReference type="Gene3D" id="1.10.260.40">
    <property type="entry name" value="lambda repressor-like DNA-binding domains"/>
    <property type="match status" value="1"/>
</dbReference>
<keyword evidence="3" id="KW-1185">Reference proteome</keyword>
<gene>
    <name evidence="2" type="ORF">Aph01nite_34400</name>
</gene>
<feature type="domain" description="HTH cro/C1-type" evidence="1">
    <location>
        <begin position="11"/>
        <end position="69"/>
    </location>
</feature>
<dbReference type="CDD" id="cd00093">
    <property type="entry name" value="HTH_XRE"/>
    <property type="match status" value="1"/>
</dbReference>
<evidence type="ECO:0000313" key="2">
    <source>
        <dbReference type="EMBL" id="GIH25130.1"/>
    </source>
</evidence>
<comment type="caution">
    <text evidence="2">The sequence shown here is derived from an EMBL/GenBank/DDBJ whole genome shotgun (WGS) entry which is preliminary data.</text>
</comment>
<dbReference type="Proteomes" id="UP000640052">
    <property type="component" value="Unassembled WGS sequence"/>
</dbReference>
<dbReference type="AlphaFoldDB" id="A0A919UR26"/>
<dbReference type="InterPro" id="IPR001387">
    <property type="entry name" value="Cro/C1-type_HTH"/>
</dbReference>
<dbReference type="Gene3D" id="1.25.40.10">
    <property type="entry name" value="Tetratricopeptide repeat domain"/>
    <property type="match status" value="1"/>
</dbReference>
<dbReference type="GO" id="GO:0003677">
    <property type="term" value="F:DNA binding"/>
    <property type="evidence" value="ECO:0007669"/>
    <property type="project" value="InterPro"/>
</dbReference>
<dbReference type="PROSITE" id="PS50943">
    <property type="entry name" value="HTH_CROC1"/>
    <property type="match status" value="1"/>
</dbReference>
<sequence length="442" mass="48193">MADLEPPAHPLADARRQRGWSQETLAALMRARGLGTTRKTVTRWERGVVPDAAAQAVLRELFEVSREAYARTSWPRWLPTGAVAGATETWDREGTVRALDNVTEEAPVDRRRFIVLAGAEILLPVFQWRLNPGPWIAYQEDGRQVSTALVDEIEQLMATRRRMDDEHGGGALLSALNADLRFITDLLKNGSYQNETGRRLYATAAEAARLAGWAAAESGRYAAAQSYYLAALRATSAVGDRALGVNVVGFMGTLSYATGRLDDATKLMDLAAAESAKTPEAVQAMTWARLGRAYAKVADQNTARAALNRASELLGRAVVGDAPPWAYWVDETRISAQLGRALYDMGDYLGAERELTAAVASCGERYPRDRATWLGRVATAQLRRGRLDESCMTARRVVDLLADQVDTSRGSGLLRTFSGELAARGPSAVGREFAEYATARLA</sequence>
<dbReference type="SUPFAM" id="SSF47413">
    <property type="entry name" value="lambda repressor-like DNA-binding domains"/>
    <property type="match status" value="1"/>
</dbReference>
<dbReference type="InterPro" id="IPR011990">
    <property type="entry name" value="TPR-like_helical_dom_sf"/>
</dbReference>
<dbReference type="InterPro" id="IPR010982">
    <property type="entry name" value="Lambda_DNA-bd_dom_sf"/>
</dbReference>
<protein>
    <recommendedName>
        <fullName evidence="1">HTH cro/C1-type domain-containing protein</fullName>
    </recommendedName>
</protein>
<evidence type="ECO:0000313" key="3">
    <source>
        <dbReference type="Proteomes" id="UP000640052"/>
    </source>
</evidence>